<feature type="non-terminal residue" evidence="1">
    <location>
        <position position="116"/>
    </location>
</feature>
<sequence length="116" mass="12324">VLSRALMYIPQLGKYAESILESGNSSGRKLAKLQAIGRQAVAALCALGGFKETIKIGSEVQVVGKGVLDSVGVVISINEQEGIATVKFPSCEYRRTSKASDILTVPISRLCTPRSE</sequence>
<gene>
    <name evidence="1" type="ORF">M9458_014759</name>
</gene>
<dbReference type="EMBL" id="JAMKFB020000007">
    <property type="protein sequence ID" value="KAL0187660.1"/>
    <property type="molecule type" value="Genomic_DNA"/>
</dbReference>
<dbReference type="InterPro" id="IPR043366">
    <property type="entry name" value="HECTD4"/>
</dbReference>
<dbReference type="AlphaFoldDB" id="A0ABD0QPJ1"/>
<organism evidence="1 2">
    <name type="scientific">Cirrhinus mrigala</name>
    <name type="common">Mrigala</name>
    <dbReference type="NCBI Taxonomy" id="683832"/>
    <lineage>
        <taxon>Eukaryota</taxon>
        <taxon>Metazoa</taxon>
        <taxon>Chordata</taxon>
        <taxon>Craniata</taxon>
        <taxon>Vertebrata</taxon>
        <taxon>Euteleostomi</taxon>
        <taxon>Actinopterygii</taxon>
        <taxon>Neopterygii</taxon>
        <taxon>Teleostei</taxon>
        <taxon>Ostariophysi</taxon>
        <taxon>Cypriniformes</taxon>
        <taxon>Cyprinidae</taxon>
        <taxon>Labeoninae</taxon>
        <taxon>Labeonini</taxon>
        <taxon>Cirrhinus</taxon>
    </lineage>
</organism>
<protein>
    <submittedName>
        <fullName evidence="1">Uncharacterized protein</fullName>
    </submittedName>
</protein>
<evidence type="ECO:0000313" key="2">
    <source>
        <dbReference type="Proteomes" id="UP001529510"/>
    </source>
</evidence>
<accession>A0ABD0QPJ1</accession>
<name>A0ABD0QPJ1_CIRMR</name>
<evidence type="ECO:0000313" key="1">
    <source>
        <dbReference type="EMBL" id="KAL0187660.1"/>
    </source>
</evidence>
<proteinExistence type="predicted"/>
<dbReference type="Proteomes" id="UP001529510">
    <property type="component" value="Unassembled WGS sequence"/>
</dbReference>
<keyword evidence="2" id="KW-1185">Reference proteome</keyword>
<feature type="non-terminal residue" evidence="1">
    <location>
        <position position="1"/>
    </location>
</feature>
<comment type="caution">
    <text evidence="1">The sequence shown here is derived from an EMBL/GenBank/DDBJ whole genome shotgun (WGS) entry which is preliminary data.</text>
</comment>
<dbReference type="PANTHER" id="PTHR46435:SF1">
    <property type="entry name" value="E3 UBIQUITIN-PROTEIN LIGASE HECTD4-RELATED"/>
    <property type="match status" value="1"/>
</dbReference>
<dbReference type="PANTHER" id="PTHR46435">
    <property type="entry name" value="E3 UBIQUITIN-PROTEIN LIGASE HECTD4-RELATED"/>
    <property type="match status" value="1"/>
</dbReference>
<reference evidence="1 2" key="1">
    <citation type="submission" date="2024-05" db="EMBL/GenBank/DDBJ databases">
        <title>Genome sequencing and assembly of Indian major carp, Cirrhinus mrigala (Hamilton, 1822).</title>
        <authorList>
            <person name="Mohindra V."/>
            <person name="Chowdhury L.M."/>
            <person name="Lal K."/>
            <person name="Jena J.K."/>
        </authorList>
    </citation>
    <scope>NUCLEOTIDE SEQUENCE [LARGE SCALE GENOMIC DNA]</scope>
    <source>
        <strain evidence="1">CM1030</strain>
        <tissue evidence="1">Blood</tissue>
    </source>
</reference>